<accession>A0A4S4N7K1</accession>
<feature type="chain" id="PRO_5020268847" evidence="1">
    <location>
        <begin position="20"/>
        <end position="120"/>
    </location>
</feature>
<sequence length="120" mass="13105">MKNLTVCLTLVLGATSALADSFVPVSDKGTFLSLVDGKELRNRIYGVRLNVLGNGRLQGAALGWDISGSWSWQEGYFCREMDWGGEPIPYNCQLVEVKSGNILRFTVDQGAGDSASFRLQ</sequence>
<name>A0A4S4N7K1_9RHOB</name>
<protein>
    <submittedName>
        <fullName evidence="2">Dihydrodipicolinate reductase</fullName>
    </submittedName>
</protein>
<dbReference type="OrthoDB" id="7874348at2"/>
<keyword evidence="1" id="KW-0732">Signal</keyword>
<dbReference type="Proteomes" id="UP000306602">
    <property type="component" value="Unassembled WGS sequence"/>
</dbReference>
<dbReference type="AlphaFoldDB" id="A0A4S4N7K1"/>
<keyword evidence="3" id="KW-1185">Reference proteome</keyword>
<feature type="signal peptide" evidence="1">
    <location>
        <begin position="1"/>
        <end position="19"/>
    </location>
</feature>
<reference evidence="2 3" key="1">
    <citation type="submission" date="2019-04" db="EMBL/GenBank/DDBJ databases">
        <title>Shimia ponticola sp. nov., isolated from seawater.</title>
        <authorList>
            <person name="Kim Y.-O."/>
            <person name="Yoon J.-H."/>
        </authorList>
    </citation>
    <scope>NUCLEOTIDE SEQUENCE [LARGE SCALE GENOMIC DNA]</scope>
    <source>
        <strain evidence="2 3">MYP11</strain>
    </source>
</reference>
<evidence type="ECO:0000313" key="2">
    <source>
        <dbReference type="EMBL" id="THH35124.1"/>
    </source>
</evidence>
<evidence type="ECO:0000313" key="3">
    <source>
        <dbReference type="Proteomes" id="UP000306602"/>
    </source>
</evidence>
<organism evidence="2 3">
    <name type="scientific">Aliishimia ponticola</name>
    <dbReference type="NCBI Taxonomy" id="2499833"/>
    <lineage>
        <taxon>Bacteria</taxon>
        <taxon>Pseudomonadati</taxon>
        <taxon>Pseudomonadota</taxon>
        <taxon>Alphaproteobacteria</taxon>
        <taxon>Rhodobacterales</taxon>
        <taxon>Paracoccaceae</taxon>
        <taxon>Aliishimia</taxon>
    </lineage>
</organism>
<dbReference type="EMBL" id="SRKY01000004">
    <property type="protein sequence ID" value="THH35124.1"/>
    <property type="molecule type" value="Genomic_DNA"/>
</dbReference>
<proteinExistence type="predicted"/>
<evidence type="ECO:0000256" key="1">
    <source>
        <dbReference type="SAM" id="SignalP"/>
    </source>
</evidence>
<gene>
    <name evidence="2" type="ORF">E4Z66_14975</name>
</gene>
<dbReference type="RefSeq" id="WP_136463858.1">
    <property type="nucleotide sequence ID" value="NZ_SRKY01000004.1"/>
</dbReference>
<comment type="caution">
    <text evidence="2">The sequence shown here is derived from an EMBL/GenBank/DDBJ whole genome shotgun (WGS) entry which is preliminary data.</text>
</comment>